<sequence length="118" mass="13310">MPLGELKFDSVLGSEEADAKFTEFVHALEDIQRNPYSGRWSLINRLLNRLSSQNGMVINECYAALCPLLVQDVVRLGQTEDATQENILDTILGASIFESRFSNRKHIEVRAYLIPQGL</sequence>
<evidence type="ECO:0000313" key="1">
    <source>
        <dbReference type="EMBL" id="KKS69076.1"/>
    </source>
</evidence>
<accession>A0A0G1DE09</accession>
<dbReference type="Proteomes" id="UP000034785">
    <property type="component" value="Unassembled WGS sequence"/>
</dbReference>
<reference evidence="1 2" key="1">
    <citation type="journal article" date="2015" name="Nature">
        <title>rRNA introns, odd ribosomes, and small enigmatic genomes across a large radiation of phyla.</title>
        <authorList>
            <person name="Brown C.T."/>
            <person name="Hug L.A."/>
            <person name="Thomas B.C."/>
            <person name="Sharon I."/>
            <person name="Castelle C.J."/>
            <person name="Singh A."/>
            <person name="Wilkins M.J."/>
            <person name="Williams K.H."/>
            <person name="Banfield J.F."/>
        </authorList>
    </citation>
    <scope>NUCLEOTIDE SEQUENCE [LARGE SCALE GENOMIC DNA]</scope>
</reference>
<name>A0A0G1DE09_9BACT</name>
<organism evidence="1 2">
    <name type="scientific">Candidatus Daviesbacteria bacterium GW2011_GWA2_42_7</name>
    <dbReference type="NCBI Taxonomy" id="1618425"/>
    <lineage>
        <taxon>Bacteria</taxon>
        <taxon>Candidatus Daviesiibacteriota</taxon>
    </lineage>
</organism>
<dbReference type="AlphaFoldDB" id="A0A0G1DE09"/>
<proteinExistence type="predicted"/>
<gene>
    <name evidence="1" type="ORF">UV41_C0065G0008</name>
</gene>
<protein>
    <submittedName>
        <fullName evidence="1">Uncharacterized protein</fullName>
    </submittedName>
</protein>
<comment type="caution">
    <text evidence="1">The sequence shown here is derived from an EMBL/GenBank/DDBJ whole genome shotgun (WGS) entry which is preliminary data.</text>
</comment>
<evidence type="ECO:0000313" key="2">
    <source>
        <dbReference type="Proteomes" id="UP000034785"/>
    </source>
</evidence>
<dbReference type="EMBL" id="LCEJ01000065">
    <property type="protein sequence ID" value="KKS69076.1"/>
    <property type="molecule type" value="Genomic_DNA"/>
</dbReference>